<keyword evidence="2" id="KW-1185">Reference proteome</keyword>
<dbReference type="Proteomes" id="UP000199103">
    <property type="component" value="Chromosome I"/>
</dbReference>
<organism evidence="1 2">
    <name type="scientific">Microlunatus soli</name>
    <dbReference type="NCBI Taxonomy" id="630515"/>
    <lineage>
        <taxon>Bacteria</taxon>
        <taxon>Bacillati</taxon>
        <taxon>Actinomycetota</taxon>
        <taxon>Actinomycetes</taxon>
        <taxon>Propionibacteriales</taxon>
        <taxon>Propionibacteriaceae</taxon>
        <taxon>Microlunatus</taxon>
    </lineage>
</organism>
<proteinExistence type="predicted"/>
<evidence type="ECO:0008006" key="3">
    <source>
        <dbReference type="Google" id="ProtNLM"/>
    </source>
</evidence>
<dbReference type="AlphaFoldDB" id="A0A1H1S0M6"/>
<reference evidence="1 2" key="1">
    <citation type="submission" date="2016-10" db="EMBL/GenBank/DDBJ databases">
        <authorList>
            <person name="de Groot N.N."/>
        </authorList>
    </citation>
    <scope>NUCLEOTIDE SEQUENCE [LARGE SCALE GENOMIC DNA]</scope>
    <source>
        <strain evidence="1 2">DSM 21800</strain>
    </source>
</reference>
<gene>
    <name evidence="1" type="ORF">SAMN04489812_1816</name>
</gene>
<accession>A0A1H1S0M6</accession>
<name>A0A1H1S0M6_9ACTN</name>
<protein>
    <recommendedName>
        <fullName evidence="3">Lipoprotein</fullName>
    </recommendedName>
</protein>
<sequence length="110" mass="11611">MKIASVSAAVTALVGLAGCSQTSVTTADAYKIGCPAIDATMASGSVANRVAVSTLREVRDRAHPSKQTKRWLNASIDLLTAENPDAISPRTKKLIIDGCKRNGYPLQNLK</sequence>
<evidence type="ECO:0000313" key="1">
    <source>
        <dbReference type="EMBL" id="SDS40769.1"/>
    </source>
</evidence>
<dbReference type="EMBL" id="LT629772">
    <property type="protein sequence ID" value="SDS40769.1"/>
    <property type="molecule type" value="Genomic_DNA"/>
</dbReference>
<evidence type="ECO:0000313" key="2">
    <source>
        <dbReference type="Proteomes" id="UP000199103"/>
    </source>
</evidence>
<dbReference type="STRING" id="630515.SAMN04489812_1816"/>
<dbReference type="PROSITE" id="PS51257">
    <property type="entry name" value="PROKAR_LIPOPROTEIN"/>
    <property type="match status" value="1"/>
</dbReference>